<evidence type="ECO:0000313" key="4">
    <source>
        <dbReference type="EMBL" id="MEU8139558.1"/>
    </source>
</evidence>
<feature type="region of interest" description="Disordered" evidence="2">
    <location>
        <begin position="781"/>
        <end position="823"/>
    </location>
</feature>
<dbReference type="SUPFAM" id="SSF50993">
    <property type="entry name" value="Peptidase/esterase 'gauge' domain"/>
    <property type="match status" value="1"/>
</dbReference>
<feature type="region of interest" description="Disordered" evidence="2">
    <location>
        <begin position="370"/>
        <end position="397"/>
    </location>
</feature>
<protein>
    <recommendedName>
        <fullName evidence="3">Novel STAND NTPase 1 domain-containing protein</fullName>
    </recommendedName>
</protein>
<accession>A0ABV3DUX5</accession>
<feature type="compositionally biased region" description="Low complexity" evidence="2">
    <location>
        <begin position="226"/>
        <end position="238"/>
    </location>
</feature>
<evidence type="ECO:0000256" key="1">
    <source>
        <dbReference type="PROSITE-ProRule" id="PRU00221"/>
    </source>
</evidence>
<feature type="region of interest" description="Disordered" evidence="2">
    <location>
        <begin position="187"/>
        <end position="247"/>
    </location>
</feature>
<dbReference type="InterPro" id="IPR001680">
    <property type="entry name" value="WD40_rpt"/>
</dbReference>
<sequence>MGATEPRGELARLLRGALNRAGLQVSQLETRSGLKHTTVSQALNGAAVPTEATLRAFAAVRELRLDLTRLLALRTRALSGDGGCPYPGLEAFTADQAGLFFGRTSTVALLVERLDERSRRGGIQVVVGASGAGKTSVLRAGLIPALIGGALDSRWSTTEPVLFTPGAAPVTALQSALRSVLRVAPDGLGDDARRGADGGASPLELADTRPPDQPETGNPDIRATDRAAAPTRGTRPPACVGTGATSHSAPIGHASTGLVVIIDQFEEVFTECAEPTRQREFVAELAALAAPGSGGAPPRALVVIGVRADFYASCLHHPELVAGFDDGPVVVGPMTRAQLVEAITDPARSAKLKLRPELVERLLADLAAAPGHDKTGQDSPAGPEPATGQTDLGTFGPSDAYDAGRLPLLAHALRAAWTQRRRTSSDAPAGGTMTVEGYEATGGIAGAVQRSADRIWNGLDAASRRETRALFLRLVRLGPTAAEDTRHRARYESLTTASHAPDVLATVLEAFTDQRLLTRHRDTVQITHEALLYAWQRLAGWLREDRDGQLQRRLVEDAAADWDQPADGAPVREAAKLYSGSRLESATALAGRLAAGELSPVAAAFLDASSHAAAQVLRNRIRNRRLWRAAAAVVTVIAVLATFFAVQAKFRGDRLATERERTRSTVYAGQAASFAASDPSTAALYRLAAYRAHPDPQTLTALLAAANQPLWTSLDSAAPVRGPAVFSPDGRTLVTGVGSPDTFGAGPIQLWEVPAAGPPRRIGPAFGMNFGEVVFSPDGTTVASLGEGNRPDLWDISDRQRPRRRPVDLRPPPPPGALWSDTPRLAFSPDGRTLAVAYAAVVELWHVADANRPTLRAEVAVAYPENGSSHVPLFSPDGATLVTVEPGGPTILWNVTDPDRPQRRPTQLPEGTGAAPAFRADSRLLATTDHSGRLQLWDTADADRPTPYPFQAAVEGVVTALAFNAADRLAVETADGTDLWDTSQNTGLASLNLHLAAGTGVAFSPDGRTVASALRDSGVGLWHLPAVLPSYSDIGGIAASTADGRTLAVARRNPGTVRLWDLADPEQPQLYGPPLNAFPFVTTLALSSDGRTLAAGGIGLRLWDVSDPRHPVPRPSPDVLTNAIAFSPDGGMLATGDEKIGFKIWDLTSANPQLLLHTPDAHTGNPDALAFSADGRMLAVGGDDGMTVWDVSNSRQPGTCCFVADTSPVTHLAFSPDARFLASSARNTQVELWQLDGAAPQQRELPGSAGPVAFSTNGAMLLTGSLITVTAADILRPPERRTYLWAVSDFTDEPPAHPVTEIRTRYAAMSFGPDHQSVVGANGDGNVRWWIATADLAAARICRYGLPPPRATDVPLPKGLCRPPAA</sequence>
<dbReference type="RefSeq" id="WP_358363728.1">
    <property type="nucleotide sequence ID" value="NZ_JBEZFP010000183.1"/>
</dbReference>
<gene>
    <name evidence="4" type="ORF">AB0C36_39450</name>
</gene>
<feature type="repeat" description="WD" evidence="1">
    <location>
        <begin position="1202"/>
        <end position="1243"/>
    </location>
</feature>
<feature type="repeat" description="WD" evidence="1">
    <location>
        <begin position="991"/>
        <end position="1024"/>
    </location>
</feature>
<feature type="domain" description="Novel STAND NTPase 1" evidence="3">
    <location>
        <begin position="85"/>
        <end position="564"/>
    </location>
</feature>
<dbReference type="Pfam" id="PF20703">
    <property type="entry name" value="nSTAND1"/>
    <property type="match status" value="1"/>
</dbReference>
<dbReference type="EMBL" id="JBEZFP010000183">
    <property type="protein sequence ID" value="MEU8139558.1"/>
    <property type="molecule type" value="Genomic_DNA"/>
</dbReference>
<feature type="compositionally biased region" description="Basic and acidic residues" evidence="2">
    <location>
        <begin position="789"/>
        <end position="808"/>
    </location>
</feature>
<evidence type="ECO:0000256" key="2">
    <source>
        <dbReference type="SAM" id="MobiDB-lite"/>
    </source>
</evidence>
<dbReference type="InterPro" id="IPR036322">
    <property type="entry name" value="WD40_repeat_dom_sf"/>
</dbReference>
<dbReference type="InterPro" id="IPR015943">
    <property type="entry name" value="WD40/YVTN_repeat-like_dom_sf"/>
</dbReference>
<proteinExistence type="predicted"/>
<dbReference type="SUPFAM" id="SSF50978">
    <property type="entry name" value="WD40 repeat-like"/>
    <property type="match status" value="1"/>
</dbReference>
<dbReference type="SMART" id="SM00320">
    <property type="entry name" value="WD40"/>
    <property type="match status" value="8"/>
</dbReference>
<dbReference type="PROSITE" id="PS50294">
    <property type="entry name" value="WD_REPEATS_REGION"/>
    <property type="match status" value="1"/>
</dbReference>
<name>A0ABV3DUX5_9ACTN</name>
<dbReference type="SUPFAM" id="SSF69322">
    <property type="entry name" value="Tricorn protease domain 2"/>
    <property type="match status" value="1"/>
</dbReference>
<keyword evidence="1" id="KW-0853">WD repeat</keyword>
<organism evidence="4 5">
    <name type="scientific">Streptodolium elevatio</name>
    <dbReference type="NCBI Taxonomy" id="3157996"/>
    <lineage>
        <taxon>Bacteria</taxon>
        <taxon>Bacillati</taxon>
        <taxon>Actinomycetota</taxon>
        <taxon>Actinomycetes</taxon>
        <taxon>Kitasatosporales</taxon>
        <taxon>Streptomycetaceae</taxon>
        <taxon>Streptodolium</taxon>
    </lineage>
</organism>
<evidence type="ECO:0000313" key="5">
    <source>
        <dbReference type="Proteomes" id="UP001551482"/>
    </source>
</evidence>
<dbReference type="PANTHER" id="PTHR19879">
    <property type="entry name" value="TRANSCRIPTION INITIATION FACTOR TFIID"/>
    <property type="match status" value="1"/>
</dbReference>
<comment type="caution">
    <text evidence="4">The sequence shown here is derived from an EMBL/GenBank/DDBJ whole genome shotgun (WGS) entry which is preliminary data.</text>
</comment>
<feature type="repeat" description="WD" evidence="1">
    <location>
        <begin position="1123"/>
        <end position="1155"/>
    </location>
</feature>
<dbReference type="PANTHER" id="PTHR19879:SF9">
    <property type="entry name" value="TRANSCRIPTION INITIATION FACTOR TFIID SUBUNIT 5"/>
    <property type="match status" value="1"/>
</dbReference>
<dbReference type="InterPro" id="IPR049052">
    <property type="entry name" value="nSTAND1"/>
</dbReference>
<dbReference type="PROSITE" id="PS50082">
    <property type="entry name" value="WD_REPEATS_2"/>
    <property type="match status" value="3"/>
</dbReference>
<reference evidence="4 5" key="1">
    <citation type="submission" date="2024-06" db="EMBL/GenBank/DDBJ databases">
        <title>The Natural Products Discovery Center: Release of the First 8490 Sequenced Strains for Exploring Actinobacteria Biosynthetic Diversity.</title>
        <authorList>
            <person name="Kalkreuter E."/>
            <person name="Kautsar S.A."/>
            <person name="Yang D."/>
            <person name="Bader C.D."/>
            <person name="Teijaro C.N."/>
            <person name="Fluegel L."/>
            <person name="Davis C.M."/>
            <person name="Simpson J.R."/>
            <person name="Lauterbach L."/>
            <person name="Steele A.D."/>
            <person name="Gui C."/>
            <person name="Meng S."/>
            <person name="Li G."/>
            <person name="Viehrig K."/>
            <person name="Ye F."/>
            <person name="Su P."/>
            <person name="Kiefer A.F."/>
            <person name="Nichols A."/>
            <person name="Cepeda A.J."/>
            <person name="Yan W."/>
            <person name="Fan B."/>
            <person name="Jiang Y."/>
            <person name="Adhikari A."/>
            <person name="Zheng C.-J."/>
            <person name="Schuster L."/>
            <person name="Cowan T.M."/>
            <person name="Smanski M.J."/>
            <person name="Chevrette M.G."/>
            <person name="De Carvalho L.P.S."/>
            <person name="Shen B."/>
        </authorList>
    </citation>
    <scope>NUCLEOTIDE SEQUENCE [LARGE SCALE GENOMIC DNA]</scope>
    <source>
        <strain evidence="4 5">NPDC048946</strain>
    </source>
</reference>
<dbReference type="Gene3D" id="2.130.10.10">
    <property type="entry name" value="YVTN repeat-like/Quinoprotein amine dehydrogenase"/>
    <property type="match status" value="3"/>
</dbReference>
<evidence type="ECO:0000259" key="3">
    <source>
        <dbReference type="Pfam" id="PF20703"/>
    </source>
</evidence>
<keyword evidence="5" id="KW-1185">Reference proteome</keyword>
<dbReference type="Proteomes" id="UP001551482">
    <property type="component" value="Unassembled WGS sequence"/>
</dbReference>
<dbReference type="Pfam" id="PF00400">
    <property type="entry name" value="WD40"/>
    <property type="match status" value="3"/>
</dbReference>